<organism evidence="2 3">
    <name type="scientific">Batillaria attramentaria</name>
    <dbReference type="NCBI Taxonomy" id="370345"/>
    <lineage>
        <taxon>Eukaryota</taxon>
        <taxon>Metazoa</taxon>
        <taxon>Spiralia</taxon>
        <taxon>Lophotrochozoa</taxon>
        <taxon>Mollusca</taxon>
        <taxon>Gastropoda</taxon>
        <taxon>Caenogastropoda</taxon>
        <taxon>Sorbeoconcha</taxon>
        <taxon>Cerithioidea</taxon>
        <taxon>Batillariidae</taxon>
        <taxon>Batillaria</taxon>
    </lineage>
</organism>
<dbReference type="Proteomes" id="UP001519460">
    <property type="component" value="Unassembled WGS sequence"/>
</dbReference>
<proteinExistence type="predicted"/>
<name>A0ABD0KVA3_9CAEN</name>
<evidence type="ECO:0000313" key="2">
    <source>
        <dbReference type="EMBL" id="KAK7491100.1"/>
    </source>
</evidence>
<dbReference type="AlphaFoldDB" id="A0ABD0KVA3"/>
<sequence>MDMVQRPVTSHGGDPWHVQPGCAAHVCSLTFGRDIWRDCLRSRSRVRTPDVIQFERWKLTLQRLNESLQAILGVRNEDKASTPGDHDNIPFFPLSPPV</sequence>
<protein>
    <submittedName>
        <fullName evidence="2">Uncharacterized protein</fullName>
    </submittedName>
</protein>
<feature type="region of interest" description="Disordered" evidence="1">
    <location>
        <begin position="78"/>
        <end position="98"/>
    </location>
</feature>
<evidence type="ECO:0000313" key="3">
    <source>
        <dbReference type="Proteomes" id="UP001519460"/>
    </source>
</evidence>
<keyword evidence="3" id="KW-1185">Reference proteome</keyword>
<accession>A0ABD0KVA3</accession>
<evidence type="ECO:0000256" key="1">
    <source>
        <dbReference type="SAM" id="MobiDB-lite"/>
    </source>
</evidence>
<comment type="caution">
    <text evidence="2">The sequence shown here is derived from an EMBL/GenBank/DDBJ whole genome shotgun (WGS) entry which is preliminary data.</text>
</comment>
<gene>
    <name evidence="2" type="ORF">BaRGS_00017664</name>
</gene>
<reference evidence="2 3" key="1">
    <citation type="journal article" date="2023" name="Sci. Data">
        <title>Genome assembly of the Korean intertidal mud-creeper Batillaria attramentaria.</title>
        <authorList>
            <person name="Patra A.K."/>
            <person name="Ho P.T."/>
            <person name="Jun S."/>
            <person name="Lee S.J."/>
            <person name="Kim Y."/>
            <person name="Won Y.J."/>
        </authorList>
    </citation>
    <scope>NUCLEOTIDE SEQUENCE [LARGE SCALE GENOMIC DNA]</scope>
    <source>
        <strain evidence="2">Wonlab-2016</strain>
    </source>
</reference>
<feature type="compositionally biased region" description="Basic and acidic residues" evidence="1">
    <location>
        <begin position="78"/>
        <end position="88"/>
    </location>
</feature>
<dbReference type="EMBL" id="JACVVK020000119">
    <property type="protein sequence ID" value="KAK7491100.1"/>
    <property type="molecule type" value="Genomic_DNA"/>
</dbReference>